<gene>
    <name evidence="3" type="ORF">PPROV_000962800</name>
</gene>
<feature type="region of interest" description="Disordered" evidence="1">
    <location>
        <begin position="68"/>
        <end position="87"/>
    </location>
</feature>
<dbReference type="InterPro" id="IPR002035">
    <property type="entry name" value="VWF_A"/>
</dbReference>
<feature type="compositionally biased region" description="Basic residues" evidence="1">
    <location>
        <begin position="284"/>
        <end position="296"/>
    </location>
</feature>
<dbReference type="EMBL" id="BNJQ01000031">
    <property type="protein sequence ID" value="GHP10898.1"/>
    <property type="molecule type" value="Genomic_DNA"/>
</dbReference>
<dbReference type="InterPro" id="IPR036465">
    <property type="entry name" value="vWFA_dom_sf"/>
</dbReference>
<sequence>MSAASFSKPPSMSMSASQSSLQGWSHYRGGHRLTSTSTSRSALRRLLRSSHSSHSFSCAASSSSLLFGDASTSTSNPSPPSLDDAASGLSQGLGALAKVPTPLVPNILRLRDAMARGAAERAAHKQDGWNIPVTSAEAVAQGVVMWRSAMERGEPPPMDAPWPPSPLKEFAGQALTRSGAQRLAYQHPALMDALLKEVLQMHLTLENQQRNAVASSAAIAFQGTQKSSTAAQGEEAAPEADEETTTSSTEAAAAAASAEKKPAAQPATRTAKQAEAESNLLSMMRKRKPVKKKKKVPVAAAADATAEGTISEQDDDQTAVRLLARAPASCHEHAVAASDRLARRLMSRWGPSLAALESVGRAFDGLEALLGTQEGSSFDPDAAAWQREGFSKLDGYRKQLEECEELRALVRTLGRGAGWGPLRKSPCQVFDEKARLGLLRTVFEQQETRGLCRSDDLSRMLPAEAALLAKGRTNREAKLLFFARLAERNLMSYERDGWSEQPADVPDVYRREIRPTAERGPILLCVDSSGSMRGTREDVAKAIAIECMRQARSQERDCYAFAFAGDDEVAELELNHDPESLATLMGFLERTFNGGTEFNVPLTRCLERLHDAKWANSDILLVTDGELRPPKPEITRKLEGAKESMGLRVHGLALPANQVIGHQAQLEAKLEMRVLRSLSTNTTRRGTDEVNLHLFEGWDAFESDVFAEENAVLAAQVAAGKLAEAWREEEVARRMAESADESAKERALKSVPVNMGKGAYKRGKEAALKSVPVNMGKGAYKRQGDE</sequence>
<feature type="domain" description="VWFA" evidence="2">
    <location>
        <begin position="519"/>
        <end position="700"/>
    </location>
</feature>
<dbReference type="OrthoDB" id="509831at2759"/>
<organism evidence="3 4">
    <name type="scientific">Pycnococcus provasolii</name>
    <dbReference type="NCBI Taxonomy" id="41880"/>
    <lineage>
        <taxon>Eukaryota</taxon>
        <taxon>Viridiplantae</taxon>
        <taxon>Chlorophyta</taxon>
        <taxon>Pseudoscourfieldiophyceae</taxon>
        <taxon>Pseudoscourfieldiales</taxon>
        <taxon>Pycnococcaceae</taxon>
        <taxon>Pycnococcus</taxon>
    </lineage>
</organism>
<evidence type="ECO:0000259" key="2">
    <source>
        <dbReference type="SMART" id="SM00327"/>
    </source>
</evidence>
<feature type="compositionally biased region" description="Low complexity" evidence="1">
    <location>
        <begin position="32"/>
        <end position="41"/>
    </location>
</feature>
<dbReference type="SMART" id="SM00327">
    <property type="entry name" value="VWA"/>
    <property type="match status" value="1"/>
</dbReference>
<proteinExistence type="predicted"/>
<dbReference type="Proteomes" id="UP000660262">
    <property type="component" value="Unassembled WGS sequence"/>
</dbReference>
<feature type="compositionally biased region" description="Low complexity" evidence="1">
    <location>
        <begin position="245"/>
        <end position="267"/>
    </location>
</feature>
<protein>
    <recommendedName>
        <fullName evidence="2">VWFA domain-containing protein</fullName>
    </recommendedName>
</protein>
<keyword evidence="4" id="KW-1185">Reference proteome</keyword>
<dbReference type="Pfam" id="PF13519">
    <property type="entry name" value="VWA_2"/>
    <property type="match status" value="1"/>
</dbReference>
<dbReference type="Gene3D" id="3.40.50.410">
    <property type="entry name" value="von Willebrand factor, type A domain"/>
    <property type="match status" value="1"/>
</dbReference>
<accession>A0A830HVB9</accession>
<dbReference type="PANTHER" id="PTHR36846:SF1">
    <property type="entry name" value="PROTEIN VIAA"/>
    <property type="match status" value="1"/>
</dbReference>
<dbReference type="PANTHER" id="PTHR36846">
    <property type="entry name" value="PROTEIN VIAA"/>
    <property type="match status" value="1"/>
</dbReference>
<comment type="caution">
    <text evidence="3">The sequence shown here is derived from an EMBL/GenBank/DDBJ whole genome shotgun (WGS) entry which is preliminary data.</text>
</comment>
<dbReference type="SUPFAM" id="SSF53300">
    <property type="entry name" value="vWA-like"/>
    <property type="match status" value="1"/>
</dbReference>
<feature type="region of interest" description="Disordered" evidence="1">
    <location>
        <begin position="1"/>
        <end position="46"/>
    </location>
</feature>
<evidence type="ECO:0000313" key="3">
    <source>
        <dbReference type="EMBL" id="GHP10898.1"/>
    </source>
</evidence>
<evidence type="ECO:0000256" key="1">
    <source>
        <dbReference type="SAM" id="MobiDB-lite"/>
    </source>
</evidence>
<dbReference type="GO" id="GO:0005829">
    <property type="term" value="C:cytosol"/>
    <property type="evidence" value="ECO:0007669"/>
    <property type="project" value="TreeGrafter"/>
</dbReference>
<feature type="compositionally biased region" description="Low complexity" evidence="1">
    <location>
        <begin position="1"/>
        <end position="20"/>
    </location>
</feature>
<dbReference type="AlphaFoldDB" id="A0A830HVB9"/>
<name>A0A830HVB9_9CHLO</name>
<feature type="region of interest" description="Disordered" evidence="1">
    <location>
        <begin position="225"/>
        <end position="296"/>
    </location>
</feature>
<reference evidence="3" key="1">
    <citation type="submission" date="2020-10" db="EMBL/GenBank/DDBJ databases">
        <title>Unveiling of a novel bifunctional photoreceptor, Dualchrome1, isolated from a cosmopolitan green alga.</title>
        <authorList>
            <person name="Suzuki S."/>
            <person name="Kawachi M."/>
        </authorList>
    </citation>
    <scope>NUCLEOTIDE SEQUENCE</scope>
    <source>
        <strain evidence="3">NIES 2893</strain>
    </source>
</reference>
<evidence type="ECO:0000313" key="4">
    <source>
        <dbReference type="Proteomes" id="UP000660262"/>
    </source>
</evidence>